<evidence type="ECO:0000313" key="3">
    <source>
        <dbReference type="Proteomes" id="UP001524586"/>
    </source>
</evidence>
<dbReference type="RefSeq" id="WP_256614577.1">
    <property type="nucleotide sequence ID" value="NZ_JANIBK010000025.1"/>
</dbReference>
<protein>
    <submittedName>
        <fullName evidence="2">Uncharacterized protein</fullName>
    </submittedName>
</protein>
<feature type="compositionally biased region" description="Basic and acidic residues" evidence="1">
    <location>
        <begin position="17"/>
        <end position="31"/>
    </location>
</feature>
<evidence type="ECO:0000256" key="1">
    <source>
        <dbReference type="SAM" id="MobiDB-lite"/>
    </source>
</evidence>
<sequence>MSEIPPISPSPVLPIVHKVEREKERDRDKGSRKPKGGSGADRQSPQNEQAAQHIDEIV</sequence>
<dbReference type="EMBL" id="JANIBK010000025">
    <property type="protein sequence ID" value="MCQ8128202.1"/>
    <property type="molecule type" value="Genomic_DNA"/>
</dbReference>
<feature type="compositionally biased region" description="Polar residues" evidence="1">
    <location>
        <begin position="41"/>
        <end position="50"/>
    </location>
</feature>
<keyword evidence="3" id="KW-1185">Reference proteome</keyword>
<dbReference type="Proteomes" id="UP001524586">
    <property type="component" value="Unassembled WGS sequence"/>
</dbReference>
<proteinExistence type="predicted"/>
<feature type="compositionally biased region" description="Pro residues" evidence="1">
    <location>
        <begin position="1"/>
        <end position="12"/>
    </location>
</feature>
<accession>A0ABT1U323</accession>
<evidence type="ECO:0000313" key="2">
    <source>
        <dbReference type="EMBL" id="MCQ8128202.1"/>
    </source>
</evidence>
<comment type="caution">
    <text evidence="2">The sequence shown here is derived from an EMBL/GenBank/DDBJ whole genome shotgun (WGS) entry which is preliminary data.</text>
</comment>
<organism evidence="2 3">
    <name type="scientific">Methylomonas rivi</name>
    <dbReference type="NCBI Taxonomy" id="2952226"/>
    <lineage>
        <taxon>Bacteria</taxon>
        <taxon>Pseudomonadati</taxon>
        <taxon>Pseudomonadota</taxon>
        <taxon>Gammaproteobacteria</taxon>
        <taxon>Methylococcales</taxon>
        <taxon>Methylococcaceae</taxon>
        <taxon>Methylomonas</taxon>
    </lineage>
</organism>
<gene>
    <name evidence="2" type="ORF">NP596_06995</name>
</gene>
<feature type="region of interest" description="Disordered" evidence="1">
    <location>
        <begin position="1"/>
        <end position="58"/>
    </location>
</feature>
<name>A0ABT1U323_9GAMM</name>
<reference evidence="2 3" key="1">
    <citation type="submission" date="2022-07" db="EMBL/GenBank/DDBJ databases">
        <title>Methylomonas rivi sp. nov., Methylomonas rosea sp. nov., Methylomonas aureus sp. nov. and Methylomonas subterranea sp. nov., four novel methanotrophs isolated from a freshwater creek and the deep terrestrial subsurface.</title>
        <authorList>
            <person name="Abin C."/>
            <person name="Sankaranarayanan K."/>
            <person name="Garner C."/>
            <person name="Sindelar R."/>
            <person name="Kotary K."/>
            <person name="Garner R."/>
            <person name="Barclay S."/>
            <person name="Lawson P."/>
            <person name="Krumholz L."/>
        </authorList>
    </citation>
    <scope>NUCLEOTIDE SEQUENCE [LARGE SCALE GENOMIC DNA]</scope>
    <source>
        <strain evidence="2 3">WSC-6</strain>
    </source>
</reference>